<comment type="caution">
    <text evidence="1">The sequence shown here is derived from an EMBL/GenBank/DDBJ whole genome shotgun (WGS) entry which is preliminary data.</text>
</comment>
<keyword evidence="2" id="KW-1185">Reference proteome</keyword>
<name>A0ABD3B3D5_9GENT</name>
<dbReference type="AlphaFoldDB" id="A0ABD3B3D5"/>
<dbReference type="EMBL" id="JBJUIK010000001">
    <property type="protein sequence ID" value="KAL3537783.1"/>
    <property type="molecule type" value="Genomic_DNA"/>
</dbReference>
<protein>
    <submittedName>
        <fullName evidence="1">Uncharacterized protein</fullName>
    </submittedName>
</protein>
<organism evidence="1 2">
    <name type="scientific">Cinchona calisaya</name>
    <dbReference type="NCBI Taxonomy" id="153742"/>
    <lineage>
        <taxon>Eukaryota</taxon>
        <taxon>Viridiplantae</taxon>
        <taxon>Streptophyta</taxon>
        <taxon>Embryophyta</taxon>
        <taxon>Tracheophyta</taxon>
        <taxon>Spermatophyta</taxon>
        <taxon>Magnoliopsida</taxon>
        <taxon>eudicotyledons</taxon>
        <taxon>Gunneridae</taxon>
        <taxon>Pentapetalae</taxon>
        <taxon>asterids</taxon>
        <taxon>lamiids</taxon>
        <taxon>Gentianales</taxon>
        <taxon>Rubiaceae</taxon>
        <taxon>Cinchonoideae</taxon>
        <taxon>Cinchoneae</taxon>
        <taxon>Cinchona</taxon>
    </lineage>
</organism>
<proteinExistence type="predicted"/>
<gene>
    <name evidence="1" type="ORF">ACH5RR_001149</name>
</gene>
<dbReference type="Proteomes" id="UP001630127">
    <property type="component" value="Unassembled WGS sequence"/>
</dbReference>
<reference evidence="1 2" key="1">
    <citation type="submission" date="2024-11" db="EMBL/GenBank/DDBJ databases">
        <title>A near-complete genome assembly of Cinchona calisaya.</title>
        <authorList>
            <person name="Lian D.C."/>
            <person name="Zhao X.W."/>
            <person name="Wei L."/>
        </authorList>
    </citation>
    <scope>NUCLEOTIDE SEQUENCE [LARGE SCALE GENOMIC DNA]</scope>
    <source>
        <tissue evidence="1">Nenye</tissue>
    </source>
</reference>
<sequence>MRDGVKVDHDTNNIKLTILEFQSNLDLMFISNGKRSHYGNNCPNKNALFMHGNEVVSEANEDEDDSMLLLEGHSNDEEEQRIFLRYQPRGYCGHFTVRPRTTKMSLTLIWPCQDLLNLPCKNSRISFPKRFPWLVTYQRY</sequence>
<evidence type="ECO:0000313" key="2">
    <source>
        <dbReference type="Proteomes" id="UP001630127"/>
    </source>
</evidence>
<accession>A0ABD3B3D5</accession>
<evidence type="ECO:0000313" key="1">
    <source>
        <dbReference type="EMBL" id="KAL3537783.1"/>
    </source>
</evidence>